<accession>A0AAJ5W5E1</accession>
<evidence type="ECO:0000313" key="3">
    <source>
        <dbReference type="Proteomes" id="UP001214530"/>
    </source>
</evidence>
<feature type="signal peptide" evidence="1">
    <location>
        <begin position="1"/>
        <end position="30"/>
    </location>
</feature>
<reference evidence="2" key="1">
    <citation type="submission" date="2023-03" db="EMBL/GenBank/DDBJ databases">
        <title>Andean soil-derived lignocellulolytic bacterial consortium as a source of novel taxa and putative plastic-active enzymes.</title>
        <authorList>
            <person name="Diaz-Garcia L."/>
            <person name="Chuvochina M."/>
            <person name="Feuerriegel G."/>
            <person name="Bunk B."/>
            <person name="Sproer C."/>
            <person name="Streit W.R."/>
            <person name="Rodriguez L.M."/>
            <person name="Overmann J."/>
            <person name="Jimenez D.J."/>
        </authorList>
    </citation>
    <scope>NUCLEOTIDE SEQUENCE</scope>
    <source>
        <strain evidence="2">MAG 3858</strain>
    </source>
</reference>
<evidence type="ECO:0000313" key="2">
    <source>
        <dbReference type="EMBL" id="WEK18863.1"/>
    </source>
</evidence>
<dbReference type="Proteomes" id="UP001214530">
    <property type="component" value="Chromosome"/>
</dbReference>
<protein>
    <recommendedName>
        <fullName evidence="4">Outer membrane protein beta-barrel domain-containing protein</fullName>
    </recommendedName>
</protein>
<sequence>MKRPQQKYALYLVRTCLMVACLLVLSGAGAADKEQVKQLKVQYAELKQTRKALQKYNAKSSASNKTLSASLLKCQKKLHVPRHQLTATTPRKEAVEVKKIPSNPSKEERLRTKIADENSRITVLKAEKASIDSSHNSLRLASLDLTSATGNYTAPQQKALQQLRKETLYSCRKQFGLKNMLNEQTDLKRLNKLLSSVKADNLKYSRMMAEGNKKLIDKPFQFKNDVYKQIPSASPAAGGGSASGMSMIQGYMQQFTNLRNKSRTTNDLLDTTSLMLNPHKGKPLLERIKLSPNFQFAAADKFQPARMETAIILKFLWTPKSTPFAGISYTLGLGNGIQDIRFSNQGFGTRLGFEYQLFNMIGVFGSYEYKLQRTVNESYRRPTSNRLIIGLQAGKGKLYLGYNVLHFLGDKSESPLVFRIGI</sequence>
<name>A0AAJ5W5E1_9SPHI</name>
<keyword evidence="1" id="KW-0732">Signal</keyword>
<evidence type="ECO:0000256" key="1">
    <source>
        <dbReference type="SAM" id="SignalP"/>
    </source>
</evidence>
<proteinExistence type="predicted"/>
<gene>
    <name evidence="2" type="ORF">P0Y49_18980</name>
</gene>
<feature type="chain" id="PRO_5042572258" description="Outer membrane protein beta-barrel domain-containing protein" evidence="1">
    <location>
        <begin position="31"/>
        <end position="422"/>
    </location>
</feature>
<organism evidence="2 3">
    <name type="scientific">Candidatus Pedobacter colombiensis</name>
    <dbReference type="NCBI Taxonomy" id="3121371"/>
    <lineage>
        <taxon>Bacteria</taxon>
        <taxon>Pseudomonadati</taxon>
        <taxon>Bacteroidota</taxon>
        <taxon>Sphingobacteriia</taxon>
        <taxon>Sphingobacteriales</taxon>
        <taxon>Sphingobacteriaceae</taxon>
        <taxon>Pedobacter</taxon>
    </lineage>
</organism>
<dbReference type="EMBL" id="CP119313">
    <property type="protein sequence ID" value="WEK18863.1"/>
    <property type="molecule type" value="Genomic_DNA"/>
</dbReference>
<evidence type="ECO:0008006" key="4">
    <source>
        <dbReference type="Google" id="ProtNLM"/>
    </source>
</evidence>
<dbReference type="AlphaFoldDB" id="A0AAJ5W5E1"/>